<dbReference type="InterPro" id="IPR029063">
    <property type="entry name" value="SAM-dependent_MTases_sf"/>
</dbReference>
<evidence type="ECO:0000313" key="3">
    <source>
        <dbReference type="Proteomes" id="UP001501612"/>
    </source>
</evidence>
<keyword evidence="2" id="KW-0808">Transferase</keyword>
<dbReference type="SUPFAM" id="SSF53335">
    <property type="entry name" value="S-adenosyl-L-methionine-dependent methyltransferases"/>
    <property type="match status" value="1"/>
</dbReference>
<protein>
    <submittedName>
        <fullName evidence="2">Class I SAM-dependent methyltransferase</fullName>
    </submittedName>
</protein>
<proteinExistence type="predicted"/>
<dbReference type="CDD" id="cd02440">
    <property type="entry name" value="AdoMet_MTases"/>
    <property type="match status" value="1"/>
</dbReference>
<gene>
    <name evidence="2" type="ORF">GCM10009737_00590</name>
</gene>
<dbReference type="InterPro" id="IPR041698">
    <property type="entry name" value="Methyltransf_25"/>
</dbReference>
<organism evidence="2 3">
    <name type="scientific">Nocardioides lentus</name>
    <dbReference type="NCBI Taxonomy" id="338077"/>
    <lineage>
        <taxon>Bacteria</taxon>
        <taxon>Bacillati</taxon>
        <taxon>Actinomycetota</taxon>
        <taxon>Actinomycetes</taxon>
        <taxon>Propionibacteriales</taxon>
        <taxon>Nocardioidaceae</taxon>
        <taxon>Nocardioides</taxon>
    </lineage>
</organism>
<keyword evidence="2" id="KW-0489">Methyltransferase</keyword>
<dbReference type="GO" id="GO:0032259">
    <property type="term" value="P:methylation"/>
    <property type="evidence" value="ECO:0007669"/>
    <property type="project" value="UniProtKB-KW"/>
</dbReference>
<dbReference type="PANTHER" id="PTHR43464">
    <property type="entry name" value="METHYLTRANSFERASE"/>
    <property type="match status" value="1"/>
</dbReference>
<dbReference type="Pfam" id="PF13649">
    <property type="entry name" value="Methyltransf_25"/>
    <property type="match status" value="1"/>
</dbReference>
<dbReference type="PANTHER" id="PTHR43464:SF82">
    <property type="entry name" value="METHYLTRANSFERASE DOMAIN-CONTAINING PROTEIN"/>
    <property type="match status" value="1"/>
</dbReference>
<keyword evidence="3" id="KW-1185">Reference proteome</keyword>
<dbReference type="GO" id="GO:0008168">
    <property type="term" value="F:methyltransferase activity"/>
    <property type="evidence" value="ECO:0007669"/>
    <property type="project" value="UniProtKB-KW"/>
</dbReference>
<accession>A0ABN2NUV4</accession>
<dbReference type="EMBL" id="BAAAMY010000001">
    <property type="protein sequence ID" value="GAA1903801.1"/>
    <property type="molecule type" value="Genomic_DNA"/>
</dbReference>
<feature type="domain" description="Methyltransferase" evidence="1">
    <location>
        <begin position="52"/>
        <end position="152"/>
    </location>
</feature>
<dbReference type="Proteomes" id="UP001501612">
    <property type="component" value="Unassembled WGS sequence"/>
</dbReference>
<dbReference type="RefSeq" id="WP_344002048.1">
    <property type="nucleotide sequence ID" value="NZ_BAAAMY010000001.1"/>
</dbReference>
<sequence>MSERWRAVARAENGPGYAAAYAERFSAIAREGGSVHGEADFLAALRPPPARVLDAGCGTGRVAVRLAELGYDVAGVDADADMLAVARAEAPALAWDHVDLADAAALGRAMDAAGLGTGVDVVLLAGNVVPLADEGSLDALAAACGDAVVPGGLLVAGFGLDDEHLPEGCPVTPLADWDAACAAAGLTLAERFAGWDLATRLGASVAPEGYVVAVHTREAA</sequence>
<evidence type="ECO:0000259" key="1">
    <source>
        <dbReference type="Pfam" id="PF13649"/>
    </source>
</evidence>
<dbReference type="Gene3D" id="3.40.50.150">
    <property type="entry name" value="Vaccinia Virus protein VP39"/>
    <property type="match status" value="1"/>
</dbReference>
<comment type="caution">
    <text evidence="2">The sequence shown here is derived from an EMBL/GenBank/DDBJ whole genome shotgun (WGS) entry which is preliminary data.</text>
</comment>
<evidence type="ECO:0000313" key="2">
    <source>
        <dbReference type="EMBL" id="GAA1903801.1"/>
    </source>
</evidence>
<name>A0ABN2NUV4_9ACTN</name>
<reference evidence="2 3" key="1">
    <citation type="journal article" date="2019" name="Int. J. Syst. Evol. Microbiol.">
        <title>The Global Catalogue of Microorganisms (GCM) 10K type strain sequencing project: providing services to taxonomists for standard genome sequencing and annotation.</title>
        <authorList>
            <consortium name="The Broad Institute Genomics Platform"/>
            <consortium name="The Broad Institute Genome Sequencing Center for Infectious Disease"/>
            <person name="Wu L."/>
            <person name="Ma J."/>
        </authorList>
    </citation>
    <scope>NUCLEOTIDE SEQUENCE [LARGE SCALE GENOMIC DNA]</scope>
    <source>
        <strain evidence="2 3">JCM 14046</strain>
    </source>
</reference>